<dbReference type="InterPro" id="IPR029035">
    <property type="entry name" value="DHS-like_NAD/FAD-binding_dom"/>
</dbReference>
<gene>
    <name evidence="4" type="ORF">ATN88_10060</name>
</gene>
<dbReference type="STRING" id="294935.ATN88_10060"/>
<feature type="domain" description="Deacetylase sirtuin-type" evidence="3">
    <location>
        <begin position="1"/>
        <end position="241"/>
    </location>
</feature>
<dbReference type="RefSeq" id="WP_067414043.1">
    <property type="nucleotide sequence ID" value="NZ_LNTY01000025.1"/>
</dbReference>
<dbReference type="EMBL" id="LNTY01000025">
    <property type="protein sequence ID" value="KXF82446.1"/>
    <property type="molecule type" value="Genomic_DNA"/>
</dbReference>
<comment type="caution">
    <text evidence="2">Lacks conserved residue(s) required for the propagation of feature annotation.</text>
</comment>
<accession>A0A135IAF8</accession>
<comment type="caution">
    <text evidence="4">The sequence shown here is derived from an EMBL/GenBank/DDBJ whole genome shotgun (WGS) entry which is preliminary data.</text>
</comment>
<dbReference type="PANTHER" id="PTHR11085">
    <property type="entry name" value="NAD-DEPENDENT PROTEIN DEACYLASE SIRTUIN-5, MITOCHONDRIAL-RELATED"/>
    <property type="match status" value="1"/>
</dbReference>
<organism evidence="4 5">
    <name type="scientific">Enterovibrio coralii</name>
    <dbReference type="NCBI Taxonomy" id="294935"/>
    <lineage>
        <taxon>Bacteria</taxon>
        <taxon>Pseudomonadati</taxon>
        <taxon>Pseudomonadota</taxon>
        <taxon>Gammaproteobacteria</taxon>
        <taxon>Vibrionales</taxon>
        <taxon>Vibrionaceae</taxon>
        <taxon>Enterovibrio</taxon>
    </lineage>
</organism>
<dbReference type="GO" id="GO:0070403">
    <property type="term" value="F:NAD+ binding"/>
    <property type="evidence" value="ECO:0007669"/>
    <property type="project" value="TreeGrafter"/>
</dbReference>
<keyword evidence="5" id="KW-1185">Reference proteome</keyword>
<evidence type="ECO:0000256" key="1">
    <source>
        <dbReference type="ARBA" id="ARBA00023027"/>
    </source>
</evidence>
<evidence type="ECO:0000313" key="5">
    <source>
        <dbReference type="Proteomes" id="UP000070529"/>
    </source>
</evidence>
<dbReference type="InterPro" id="IPR026590">
    <property type="entry name" value="Ssirtuin_cat_dom"/>
</dbReference>
<sequence length="342" mass="38212">MKVIILSGAGLSVPSGLPAYDDIKDTPEYQAFLNAHYNEAQALADNICHRYESFKPNQAHYECVYLETYCQSLGVEFYHYTLNVDNLVEKAGGQAVHLHGCIDDPHSIVKHKDVSSVDLFDLEWGHNDLLIVLGVSNSGFPLAAIEANALAAGAKFVNYNIEPNNETCTPTVIGDLIDTFKFLDHRNLPPIELTEVDLGFIVYQIECNILGNDYTVYLTPSTESDFSESRLVDTQERLGMTLTNNCFEIKFDLKSNIDDGTLFEPPTQSITRRQLNLLGRVIAALLFSHSKSKNVIAYTASAVDVRLVPFYNLLARKYADHIGYDSWCSFGTEGINYAFKKK</sequence>
<dbReference type="OrthoDB" id="6383736at2"/>
<reference evidence="4 5" key="1">
    <citation type="submission" date="2015-11" db="EMBL/GenBank/DDBJ databases">
        <title>Genomic Taxonomy of the Vibrionaceae.</title>
        <authorList>
            <person name="Gomez-Gil B."/>
            <person name="Enciso-Ibarra J."/>
        </authorList>
    </citation>
    <scope>NUCLEOTIDE SEQUENCE [LARGE SCALE GENOMIC DNA]</scope>
    <source>
        <strain evidence="4 5">CAIM 912</strain>
    </source>
</reference>
<dbReference type="AlphaFoldDB" id="A0A135IAF8"/>
<dbReference type="InterPro" id="IPR050134">
    <property type="entry name" value="NAD-dep_sirtuin_deacylases"/>
</dbReference>
<proteinExistence type="predicted"/>
<dbReference type="SUPFAM" id="SSF52467">
    <property type="entry name" value="DHS-like NAD/FAD-binding domain"/>
    <property type="match status" value="1"/>
</dbReference>
<dbReference type="GO" id="GO:0017136">
    <property type="term" value="F:histone deacetylase activity, NAD-dependent"/>
    <property type="evidence" value="ECO:0007669"/>
    <property type="project" value="TreeGrafter"/>
</dbReference>
<evidence type="ECO:0000259" key="3">
    <source>
        <dbReference type="PROSITE" id="PS50305"/>
    </source>
</evidence>
<dbReference type="Gene3D" id="3.40.50.1220">
    <property type="entry name" value="TPP-binding domain"/>
    <property type="match status" value="1"/>
</dbReference>
<dbReference type="CDD" id="cd00296">
    <property type="entry name" value="SIR2"/>
    <property type="match status" value="1"/>
</dbReference>
<evidence type="ECO:0000313" key="4">
    <source>
        <dbReference type="EMBL" id="KXF82446.1"/>
    </source>
</evidence>
<dbReference type="PANTHER" id="PTHR11085:SF10">
    <property type="entry name" value="NAD-DEPENDENT PROTEIN DEACYLASE SIRTUIN-5, MITOCHONDRIAL-RELATED"/>
    <property type="match status" value="1"/>
</dbReference>
<dbReference type="PROSITE" id="PS50305">
    <property type="entry name" value="SIRTUIN"/>
    <property type="match status" value="1"/>
</dbReference>
<name>A0A135IAF8_9GAMM</name>
<evidence type="ECO:0000256" key="2">
    <source>
        <dbReference type="PROSITE-ProRule" id="PRU00236"/>
    </source>
</evidence>
<keyword evidence="1" id="KW-0520">NAD</keyword>
<dbReference type="Proteomes" id="UP000070529">
    <property type="component" value="Unassembled WGS sequence"/>
</dbReference>
<protein>
    <recommendedName>
        <fullName evidence="3">Deacetylase sirtuin-type domain-containing protein</fullName>
    </recommendedName>
</protein>